<proteinExistence type="predicted"/>
<dbReference type="InterPro" id="IPR001387">
    <property type="entry name" value="Cro/C1-type_HTH"/>
</dbReference>
<dbReference type="SMART" id="SM00530">
    <property type="entry name" value="HTH_XRE"/>
    <property type="match status" value="1"/>
</dbReference>
<dbReference type="SUPFAM" id="SSF47413">
    <property type="entry name" value="lambda repressor-like DNA-binding domains"/>
    <property type="match status" value="1"/>
</dbReference>
<feature type="domain" description="HTH cro/C1-type" evidence="1">
    <location>
        <begin position="22"/>
        <end position="75"/>
    </location>
</feature>
<dbReference type="GO" id="GO:0003677">
    <property type="term" value="F:DNA binding"/>
    <property type="evidence" value="ECO:0007669"/>
    <property type="project" value="InterPro"/>
</dbReference>
<sequence>MIPTTPSDDPLDDESAALLDGLRRALRRAGWTQANLAEEIGVGTATIKRWLHGRGLGFTTLARLTALAGTSLAELAQDGRRNARDRNHLTLAQEEALTQDASLSTIFILIVNGWPPSEAVEAFHIPSDVVENAIIKLERLALIDRLSGGRIRARLDPTYSWQRAPMRQHFERNLKQLFFSLDYGDPDTIFGSEMVKLSPIGIARIRDRIEQLRGELRAISREDQRNAALPGEWFAVLAVARSLKPLI</sequence>
<keyword evidence="3" id="KW-1185">Reference proteome</keyword>
<dbReference type="AlphaFoldDB" id="A0A494TET9"/>
<dbReference type="Proteomes" id="UP000276254">
    <property type="component" value="Chromosome"/>
</dbReference>
<evidence type="ECO:0000313" key="2">
    <source>
        <dbReference type="EMBL" id="AYJ88047.1"/>
    </source>
</evidence>
<gene>
    <name evidence="2" type="ORF">D3Y57_15330</name>
</gene>
<dbReference type="CDD" id="cd00093">
    <property type="entry name" value="HTH_XRE"/>
    <property type="match status" value="1"/>
</dbReference>
<dbReference type="Pfam" id="PF01381">
    <property type="entry name" value="HTH_3"/>
    <property type="match status" value="1"/>
</dbReference>
<evidence type="ECO:0000313" key="3">
    <source>
        <dbReference type="Proteomes" id="UP000276254"/>
    </source>
</evidence>
<dbReference type="RefSeq" id="WP_121156034.1">
    <property type="nucleotide sequence ID" value="NZ_CP032829.1"/>
</dbReference>
<protein>
    <submittedName>
        <fullName evidence="2">Helix-turn-helix domain-containing protein</fullName>
    </submittedName>
</protein>
<dbReference type="PROSITE" id="PS50943">
    <property type="entry name" value="HTH_CROC1"/>
    <property type="match status" value="1"/>
</dbReference>
<evidence type="ECO:0000259" key="1">
    <source>
        <dbReference type="PROSITE" id="PS50943"/>
    </source>
</evidence>
<dbReference type="InterPro" id="IPR010982">
    <property type="entry name" value="Lambda_DNA-bd_dom_sf"/>
</dbReference>
<dbReference type="OrthoDB" id="7503985at2"/>
<reference evidence="2 3" key="1">
    <citation type="submission" date="2018-09" db="EMBL/GenBank/DDBJ databases">
        <title>Sphingomonas peninsula sp. nov., isolated from fildes peninsula, Antarctic soil.</title>
        <authorList>
            <person name="Yingchao G."/>
        </authorList>
    </citation>
    <scope>NUCLEOTIDE SEQUENCE [LARGE SCALE GENOMIC DNA]</scope>
    <source>
        <strain evidence="2 3">YZ-8</strain>
    </source>
</reference>
<organism evidence="2 3">
    <name type="scientific">Sphingomonas paeninsulae</name>
    <dbReference type="NCBI Taxonomy" id="2319844"/>
    <lineage>
        <taxon>Bacteria</taxon>
        <taxon>Pseudomonadati</taxon>
        <taxon>Pseudomonadota</taxon>
        <taxon>Alphaproteobacteria</taxon>
        <taxon>Sphingomonadales</taxon>
        <taxon>Sphingomonadaceae</taxon>
        <taxon>Sphingomonas</taxon>
    </lineage>
</organism>
<name>A0A494TET9_SPHPE</name>
<dbReference type="KEGG" id="spha:D3Y57_15330"/>
<dbReference type="EMBL" id="CP032829">
    <property type="protein sequence ID" value="AYJ88047.1"/>
    <property type="molecule type" value="Genomic_DNA"/>
</dbReference>
<accession>A0A494TET9</accession>
<dbReference type="Gene3D" id="1.10.260.40">
    <property type="entry name" value="lambda repressor-like DNA-binding domains"/>
    <property type="match status" value="1"/>
</dbReference>